<evidence type="ECO:0000313" key="2">
    <source>
        <dbReference type="Proteomes" id="UP001056648"/>
    </source>
</evidence>
<dbReference type="EMBL" id="CP098736">
    <property type="protein sequence ID" value="USE78867.1"/>
    <property type="molecule type" value="Genomic_DNA"/>
</dbReference>
<name>A0ABY4VRG0_9BURK</name>
<evidence type="ECO:0000313" key="1">
    <source>
        <dbReference type="EMBL" id="USE78867.1"/>
    </source>
</evidence>
<gene>
    <name evidence="1" type="ORF">NDR89_19720</name>
</gene>
<sequence length="285" mass="32109">MTQTDFKFSVLRVIPNAVRGERVNVGLSTVDPSSTVRIHLHVNRDRLRALDPNLTAIDWENWAEQAETLLNSLPESARTQWLCTGLAPVIADKEFGWFKASQDGYDTMVDQLLERLVLKPRKVAERRKSGRQATHLQAQLRNWFKAEKIMGKSMDDLSRHRIVEEFPVSIETDSFADFAFKNGALHIMETLDLRHVDHLTARLRNQAAFKSVVLDQARDVVGDGKCIAIVAATDYQAVKPALRMIERNADEVLSIDSPQDVERLATRLSEALHLPNLLVPPALAS</sequence>
<organism evidence="1 2">
    <name type="scientific">Cupriavidus gilardii</name>
    <dbReference type="NCBI Taxonomy" id="82541"/>
    <lineage>
        <taxon>Bacteria</taxon>
        <taxon>Pseudomonadati</taxon>
        <taxon>Pseudomonadota</taxon>
        <taxon>Betaproteobacteria</taxon>
        <taxon>Burkholderiales</taxon>
        <taxon>Burkholderiaceae</taxon>
        <taxon>Cupriavidus</taxon>
    </lineage>
</organism>
<proteinExistence type="predicted"/>
<dbReference type="InterPro" id="IPR021398">
    <property type="entry name" value="DUF3037"/>
</dbReference>
<reference evidence="1" key="1">
    <citation type="submission" date="2022-06" db="EMBL/GenBank/DDBJ databases">
        <title>Complete genome sequence and characterization of Cupriavidus gilardii QJ1 isolated from contaminating cells.</title>
        <authorList>
            <person name="Qi J."/>
        </authorList>
    </citation>
    <scope>NUCLEOTIDE SEQUENCE</scope>
    <source>
        <strain evidence="1">QJ1</strain>
    </source>
</reference>
<protein>
    <submittedName>
        <fullName evidence="1">DUF3037 domain-containing protein</fullName>
    </submittedName>
</protein>
<dbReference type="RefSeq" id="WP_252252609.1">
    <property type="nucleotide sequence ID" value="NZ_CP098736.1"/>
</dbReference>
<dbReference type="Pfam" id="PF11236">
    <property type="entry name" value="DUF3037"/>
    <property type="match status" value="1"/>
</dbReference>
<dbReference type="Proteomes" id="UP001056648">
    <property type="component" value="Chromosome 2"/>
</dbReference>
<accession>A0ABY4VRG0</accession>
<keyword evidence="2" id="KW-1185">Reference proteome</keyword>